<evidence type="ECO:0000256" key="1">
    <source>
        <dbReference type="SAM" id="Phobius"/>
    </source>
</evidence>
<dbReference type="EMBL" id="CACTIH010005454">
    <property type="protein sequence ID" value="CAA2993775.1"/>
    <property type="molecule type" value="Genomic_DNA"/>
</dbReference>
<dbReference type="GO" id="GO:0004519">
    <property type="term" value="F:endonuclease activity"/>
    <property type="evidence" value="ECO:0007669"/>
    <property type="project" value="UniProtKB-KW"/>
</dbReference>
<accession>A0A8S0SN14</accession>
<feature type="transmembrane region" description="Helical" evidence="1">
    <location>
        <begin position="87"/>
        <end position="107"/>
    </location>
</feature>
<evidence type="ECO:0000259" key="2">
    <source>
        <dbReference type="Pfam" id="PF14392"/>
    </source>
</evidence>
<name>A0A8S0SN14_OLEEU</name>
<dbReference type="AlphaFoldDB" id="A0A8S0SN14"/>
<keyword evidence="3" id="KW-0540">Nuclease</keyword>
<feature type="non-terminal residue" evidence="3">
    <location>
        <position position="108"/>
    </location>
</feature>
<evidence type="ECO:0000313" key="3">
    <source>
        <dbReference type="EMBL" id="CAA2993775.1"/>
    </source>
</evidence>
<reference evidence="3 4" key="1">
    <citation type="submission" date="2019-12" db="EMBL/GenBank/DDBJ databases">
        <authorList>
            <person name="Alioto T."/>
            <person name="Alioto T."/>
            <person name="Gomez Garrido J."/>
        </authorList>
    </citation>
    <scope>NUCLEOTIDE SEQUENCE [LARGE SCALE GENOMIC DNA]</scope>
</reference>
<dbReference type="InterPro" id="IPR025836">
    <property type="entry name" value="Zn_knuckle_CX2CX4HX4C"/>
</dbReference>
<dbReference type="OrthoDB" id="1695837at2759"/>
<comment type="caution">
    <text evidence="3">The sequence shown here is derived from an EMBL/GenBank/DDBJ whole genome shotgun (WGS) entry which is preliminary data.</text>
</comment>
<keyword evidence="1" id="KW-0812">Transmembrane</keyword>
<keyword evidence="3" id="KW-0255">Endonuclease</keyword>
<proteinExistence type="predicted"/>
<dbReference type="GO" id="GO:0004527">
    <property type="term" value="F:exonuclease activity"/>
    <property type="evidence" value="ECO:0007669"/>
    <property type="project" value="UniProtKB-KW"/>
</dbReference>
<keyword evidence="3" id="KW-0269">Exonuclease</keyword>
<evidence type="ECO:0000313" key="4">
    <source>
        <dbReference type="Proteomes" id="UP000594638"/>
    </source>
</evidence>
<feature type="domain" description="Zinc knuckle CX2CX4HX4C" evidence="2">
    <location>
        <begin position="16"/>
        <end position="63"/>
    </location>
</feature>
<dbReference type="Pfam" id="PF14392">
    <property type="entry name" value="zf-CCHC_4"/>
    <property type="match status" value="1"/>
</dbReference>
<keyword evidence="3" id="KW-0378">Hydrolase</keyword>
<sequence length="108" mass="12623">MLKLWVFGTYLQEIILDVRNPILTGFWLRLPGLNDIWIEFRYKKLGQFCYKCGRIGNHYFSCKFSAGKAKFGPWLRALPWYEANASLIQYSSSLGVCILLLFSLFLML</sequence>
<keyword evidence="4" id="KW-1185">Reference proteome</keyword>
<protein>
    <submittedName>
        <fullName evidence="3">Endonuclease exonuclease phosphatase</fullName>
    </submittedName>
</protein>
<organism evidence="3 4">
    <name type="scientific">Olea europaea subsp. europaea</name>
    <dbReference type="NCBI Taxonomy" id="158383"/>
    <lineage>
        <taxon>Eukaryota</taxon>
        <taxon>Viridiplantae</taxon>
        <taxon>Streptophyta</taxon>
        <taxon>Embryophyta</taxon>
        <taxon>Tracheophyta</taxon>
        <taxon>Spermatophyta</taxon>
        <taxon>Magnoliopsida</taxon>
        <taxon>eudicotyledons</taxon>
        <taxon>Gunneridae</taxon>
        <taxon>Pentapetalae</taxon>
        <taxon>asterids</taxon>
        <taxon>lamiids</taxon>
        <taxon>Lamiales</taxon>
        <taxon>Oleaceae</taxon>
        <taxon>Oleeae</taxon>
        <taxon>Olea</taxon>
    </lineage>
</organism>
<gene>
    <name evidence="3" type="ORF">OLEA9_D003542</name>
</gene>
<dbReference type="Gramene" id="OE9D003542T1">
    <property type="protein sequence ID" value="OE9D003542C1"/>
    <property type="gene ID" value="OE9D003542"/>
</dbReference>
<dbReference type="Proteomes" id="UP000594638">
    <property type="component" value="Unassembled WGS sequence"/>
</dbReference>
<keyword evidence="1" id="KW-1133">Transmembrane helix</keyword>
<keyword evidence="1" id="KW-0472">Membrane</keyword>